<dbReference type="Gene3D" id="1.20.120.980">
    <property type="entry name" value="Serine carboxypeptidase S28, SKS domain"/>
    <property type="match status" value="1"/>
</dbReference>
<evidence type="ECO:0000256" key="1">
    <source>
        <dbReference type="ARBA" id="ARBA00011079"/>
    </source>
</evidence>
<evidence type="ECO:0000256" key="2">
    <source>
        <dbReference type="ARBA" id="ARBA00022670"/>
    </source>
</evidence>
<sequence>MKLIVICALIAFASTAEDKLFSEKNYERPEWVPSLNLFNGSFSPKLDHFNPQDTRTVNFNYRLNLEYYEANGPLFVYINDGEQYTTEWIERGLIVDIARDLGGAVITSDHRYFRLNTATETSSFENLRFLTVDQALADIAALIATLREHLASDFPKVIVWGTGYGATLVHYFNATFARKKYPHLIDGAFASSGLFRAEVEDESYYDNLSYNLRRHGSNECHARVKNAFDVLEYLIENGEADYLTERLQLCKPLEVDNDQEVGFLVERFIDYISAYIKQHK</sequence>
<name>A0A9Q0RSD5_9DIPT</name>
<dbReference type="PANTHER" id="PTHR11010">
    <property type="entry name" value="PROTEASE S28 PRO-X CARBOXYPEPTIDASE-RELATED"/>
    <property type="match status" value="1"/>
</dbReference>
<dbReference type="InterPro" id="IPR029058">
    <property type="entry name" value="AB_hydrolase_fold"/>
</dbReference>
<dbReference type="Proteomes" id="UP001151699">
    <property type="component" value="Unassembled WGS sequence"/>
</dbReference>
<dbReference type="SUPFAM" id="SSF53474">
    <property type="entry name" value="alpha/beta-Hydrolases"/>
    <property type="match status" value="1"/>
</dbReference>
<protein>
    <submittedName>
        <fullName evidence="7">Serine protease K12H4.7</fullName>
    </submittedName>
</protein>
<evidence type="ECO:0000256" key="6">
    <source>
        <dbReference type="SAM" id="SignalP"/>
    </source>
</evidence>
<gene>
    <name evidence="7" type="primary">K12H4.7_8</name>
    <name evidence="7" type="ORF">Bhyg_17231</name>
</gene>
<dbReference type="AlphaFoldDB" id="A0A9Q0RSD5"/>
<accession>A0A9Q0RSD5</accession>
<keyword evidence="2 7" id="KW-0645">Protease</keyword>
<keyword evidence="8" id="KW-1185">Reference proteome</keyword>
<reference evidence="7" key="1">
    <citation type="submission" date="2022-07" db="EMBL/GenBank/DDBJ databases">
        <authorList>
            <person name="Trinca V."/>
            <person name="Uliana J.V.C."/>
            <person name="Torres T.T."/>
            <person name="Ward R.J."/>
            <person name="Monesi N."/>
        </authorList>
    </citation>
    <scope>NUCLEOTIDE SEQUENCE</scope>
    <source>
        <strain evidence="7">HSMRA1968</strain>
        <tissue evidence="7">Whole embryos</tissue>
    </source>
</reference>
<evidence type="ECO:0000256" key="5">
    <source>
        <dbReference type="ARBA" id="ARBA00023180"/>
    </source>
</evidence>
<dbReference type="EMBL" id="WJQU01003574">
    <property type="protein sequence ID" value="KAJ6623773.1"/>
    <property type="molecule type" value="Genomic_DNA"/>
</dbReference>
<evidence type="ECO:0000313" key="8">
    <source>
        <dbReference type="Proteomes" id="UP001151699"/>
    </source>
</evidence>
<dbReference type="InterPro" id="IPR008758">
    <property type="entry name" value="Peptidase_S28"/>
</dbReference>
<dbReference type="GO" id="GO:0006508">
    <property type="term" value="P:proteolysis"/>
    <property type="evidence" value="ECO:0007669"/>
    <property type="project" value="UniProtKB-KW"/>
</dbReference>
<dbReference type="GO" id="GO:0070008">
    <property type="term" value="F:serine-type exopeptidase activity"/>
    <property type="evidence" value="ECO:0007669"/>
    <property type="project" value="InterPro"/>
</dbReference>
<proteinExistence type="inferred from homology"/>
<feature type="signal peptide" evidence="6">
    <location>
        <begin position="1"/>
        <end position="15"/>
    </location>
</feature>
<dbReference type="InterPro" id="IPR042269">
    <property type="entry name" value="Ser_carbopepase_S28_SKS"/>
</dbReference>
<organism evidence="7 8">
    <name type="scientific">Pseudolycoriella hygida</name>
    <dbReference type="NCBI Taxonomy" id="35572"/>
    <lineage>
        <taxon>Eukaryota</taxon>
        <taxon>Metazoa</taxon>
        <taxon>Ecdysozoa</taxon>
        <taxon>Arthropoda</taxon>
        <taxon>Hexapoda</taxon>
        <taxon>Insecta</taxon>
        <taxon>Pterygota</taxon>
        <taxon>Neoptera</taxon>
        <taxon>Endopterygota</taxon>
        <taxon>Diptera</taxon>
        <taxon>Nematocera</taxon>
        <taxon>Sciaroidea</taxon>
        <taxon>Sciaridae</taxon>
        <taxon>Pseudolycoriella</taxon>
    </lineage>
</organism>
<comment type="similarity">
    <text evidence="1">Belongs to the peptidase S28 family.</text>
</comment>
<dbReference type="OrthoDB" id="1735038at2759"/>
<evidence type="ECO:0000256" key="4">
    <source>
        <dbReference type="ARBA" id="ARBA00022801"/>
    </source>
</evidence>
<evidence type="ECO:0000313" key="7">
    <source>
        <dbReference type="EMBL" id="KAJ6623773.1"/>
    </source>
</evidence>
<dbReference type="Pfam" id="PF05577">
    <property type="entry name" value="Peptidase_S28"/>
    <property type="match status" value="1"/>
</dbReference>
<comment type="caution">
    <text evidence="7">The sequence shown here is derived from an EMBL/GenBank/DDBJ whole genome shotgun (WGS) entry which is preliminary data.</text>
</comment>
<feature type="chain" id="PRO_5040404433" evidence="6">
    <location>
        <begin position="16"/>
        <end position="280"/>
    </location>
</feature>
<keyword evidence="5" id="KW-0325">Glycoprotein</keyword>
<keyword evidence="3 6" id="KW-0732">Signal</keyword>
<dbReference type="PANTHER" id="PTHR11010:SF5">
    <property type="entry name" value="RE36938P-RELATED"/>
    <property type="match status" value="1"/>
</dbReference>
<evidence type="ECO:0000256" key="3">
    <source>
        <dbReference type="ARBA" id="ARBA00022729"/>
    </source>
</evidence>
<dbReference type="GO" id="GO:0008239">
    <property type="term" value="F:dipeptidyl-peptidase activity"/>
    <property type="evidence" value="ECO:0007669"/>
    <property type="project" value="TreeGrafter"/>
</dbReference>
<dbReference type="Gene3D" id="3.40.50.1820">
    <property type="entry name" value="alpha/beta hydrolase"/>
    <property type="match status" value="1"/>
</dbReference>
<keyword evidence="4" id="KW-0378">Hydrolase</keyword>